<reference evidence="2" key="2">
    <citation type="submission" date="2017-12" db="EMBL/GenBank/DDBJ databases">
        <title>Genome sequence of the Bar-tailed Godwit (Limosa lapponica baueri).</title>
        <authorList>
            <person name="Lima N.C.B."/>
            <person name="Parody-Merino A.M."/>
            <person name="Battley P.F."/>
            <person name="Fidler A.E."/>
            <person name="Prosdocimi F."/>
        </authorList>
    </citation>
    <scope>NUCLEOTIDE SEQUENCE [LARGE SCALE GENOMIC DNA]</scope>
</reference>
<name>A0A2I0TR84_LIMLA</name>
<evidence type="ECO:0000313" key="1">
    <source>
        <dbReference type="EMBL" id="PKU36297.1"/>
    </source>
</evidence>
<evidence type="ECO:0000313" key="2">
    <source>
        <dbReference type="Proteomes" id="UP000233556"/>
    </source>
</evidence>
<keyword evidence="2" id="KW-1185">Reference proteome</keyword>
<protein>
    <submittedName>
        <fullName evidence="1">Uncharacterized protein</fullName>
    </submittedName>
</protein>
<accession>A0A2I0TR84</accession>
<dbReference type="EMBL" id="KZ507734">
    <property type="protein sequence ID" value="PKU36297.1"/>
    <property type="molecule type" value="Genomic_DNA"/>
</dbReference>
<sequence>MCKHSITSIGEKSTVEIVQVAEMPCIPATSDLTCQDQSRAMVRHEVLPGLYKDTNPSARHSAIPVVKTSRETIKKRKGKKKTKTKTSKDVKTLRSSGSITIILWLDGCFSLKEPSKNKKILIKHLKQASWLKRQDSGNHKLNQFRPAAPSDAHCAHNSLGASLQLHPGSWTRFGHEDEVLSAHQGAGPALGIRMRCYQPISGEETGNDGFGVSIGVVWW</sequence>
<organism evidence="1 2">
    <name type="scientific">Limosa lapponica baueri</name>
    <dbReference type="NCBI Taxonomy" id="1758121"/>
    <lineage>
        <taxon>Eukaryota</taxon>
        <taxon>Metazoa</taxon>
        <taxon>Chordata</taxon>
        <taxon>Craniata</taxon>
        <taxon>Vertebrata</taxon>
        <taxon>Euteleostomi</taxon>
        <taxon>Archelosauria</taxon>
        <taxon>Archosauria</taxon>
        <taxon>Dinosauria</taxon>
        <taxon>Saurischia</taxon>
        <taxon>Theropoda</taxon>
        <taxon>Coelurosauria</taxon>
        <taxon>Aves</taxon>
        <taxon>Neognathae</taxon>
        <taxon>Neoaves</taxon>
        <taxon>Charadriiformes</taxon>
        <taxon>Scolopacidae</taxon>
        <taxon>Limosa</taxon>
    </lineage>
</organism>
<dbReference type="AlphaFoldDB" id="A0A2I0TR84"/>
<gene>
    <name evidence="1" type="ORF">llap_13399</name>
</gene>
<reference evidence="2" key="1">
    <citation type="submission" date="2017-11" db="EMBL/GenBank/DDBJ databases">
        <authorList>
            <person name="Lima N.C."/>
            <person name="Parody-Merino A.M."/>
            <person name="Battley P.F."/>
            <person name="Fidler A.E."/>
            <person name="Prosdocimi F."/>
        </authorList>
    </citation>
    <scope>NUCLEOTIDE SEQUENCE [LARGE SCALE GENOMIC DNA]</scope>
</reference>
<dbReference type="Proteomes" id="UP000233556">
    <property type="component" value="Unassembled WGS sequence"/>
</dbReference>
<proteinExistence type="predicted"/>